<dbReference type="Proteomes" id="UP001497700">
    <property type="component" value="Unassembled WGS sequence"/>
</dbReference>
<keyword evidence="2" id="KW-1185">Reference proteome</keyword>
<accession>A0ACB9Z9Y1</accession>
<dbReference type="EMBL" id="MU393436">
    <property type="protein sequence ID" value="KAI4868641.1"/>
    <property type="molecule type" value="Genomic_DNA"/>
</dbReference>
<protein>
    <submittedName>
        <fullName evidence="1">Uncharacterized protein</fullName>
    </submittedName>
</protein>
<name>A0ACB9Z9Y1_9PEZI</name>
<proteinExistence type="predicted"/>
<reference evidence="1 2" key="1">
    <citation type="journal article" date="2022" name="New Phytol.">
        <title>Ecological generalism drives hyperdiversity of secondary metabolite gene clusters in xylarialean endophytes.</title>
        <authorList>
            <person name="Franco M.E.E."/>
            <person name="Wisecaver J.H."/>
            <person name="Arnold A.E."/>
            <person name="Ju Y.M."/>
            <person name="Slot J.C."/>
            <person name="Ahrendt S."/>
            <person name="Moore L.P."/>
            <person name="Eastman K.E."/>
            <person name="Scott K."/>
            <person name="Konkel Z."/>
            <person name="Mondo S.J."/>
            <person name="Kuo A."/>
            <person name="Hayes R.D."/>
            <person name="Haridas S."/>
            <person name="Andreopoulos B."/>
            <person name="Riley R."/>
            <person name="LaButti K."/>
            <person name="Pangilinan J."/>
            <person name="Lipzen A."/>
            <person name="Amirebrahimi M."/>
            <person name="Yan J."/>
            <person name="Adam C."/>
            <person name="Keymanesh K."/>
            <person name="Ng V."/>
            <person name="Louie K."/>
            <person name="Northen T."/>
            <person name="Drula E."/>
            <person name="Henrissat B."/>
            <person name="Hsieh H.M."/>
            <person name="Youens-Clark K."/>
            <person name="Lutzoni F."/>
            <person name="Miadlikowska J."/>
            <person name="Eastwood D.C."/>
            <person name="Hamelin R.C."/>
            <person name="Grigoriev I.V."/>
            <person name="U'Ren J.M."/>
        </authorList>
    </citation>
    <scope>NUCLEOTIDE SEQUENCE [LARGE SCALE GENOMIC DNA]</scope>
    <source>
        <strain evidence="1 2">CBS 119005</strain>
    </source>
</reference>
<evidence type="ECO:0000313" key="1">
    <source>
        <dbReference type="EMBL" id="KAI4868641.1"/>
    </source>
</evidence>
<gene>
    <name evidence="1" type="ORF">F4820DRAFT_444817</name>
</gene>
<organism evidence="1 2">
    <name type="scientific">Hypoxylon rubiginosum</name>
    <dbReference type="NCBI Taxonomy" id="110542"/>
    <lineage>
        <taxon>Eukaryota</taxon>
        <taxon>Fungi</taxon>
        <taxon>Dikarya</taxon>
        <taxon>Ascomycota</taxon>
        <taxon>Pezizomycotina</taxon>
        <taxon>Sordariomycetes</taxon>
        <taxon>Xylariomycetidae</taxon>
        <taxon>Xylariales</taxon>
        <taxon>Hypoxylaceae</taxon>
        <taxon>Hypoxylon</taxon>
    </lineage>
</organism>
<sequence>MRASVIFLSGLAAVAFAAPVEVSTGLAERQYRPTLKVGKALEGEPADVEKRQYRPTYKEIDEGNETGLEERQYRPTYKEIAEADETE</sequence>
<comment type="caution">
    <text evidence="1">The sequence shown here is derived from an EMBL/GenBank/DDBJ whole genome shotgun (WGS) entry which is preliminary data.</text>
</comment>
<evidence type="ECO:0000313" key="2">
    <source>
        <dbReference type="Proteomes" id="UP001497700"/>
    </source>
</evidence>